<dbReference type="Pfam" id="PF19993">
    <property type="entry name" value="DO-GTPase2"/>
    <property type="match status" value="1"/>
</dbReference>
<evidence type="ECO:0000259" key="1">
    <source>
        <dbReference type="Pfam" id="PF19993"/>
    </source>
</evidence>
<protein>
    <recommendedName>
        <fullName evidence="1">Double-GTPase 2 domain-containing protein</fullName>
    </recommendedName>
</protein>
<dbReference type="RefSeq" id="WP_126600449.1">
    <property type="nucleotide sequence ID" value="NZ_BIFQ01000002.1"/>
</dbReference>
<keyword evidence="3" id="KW-1185">Reference proteome</keyword>
<evidence type="ECO:0000313" key="3">
    <source>
        <dbReference type="Proteomes" id="UP000287224"/>
    </source>
</evidence>
<evidence type="ECO:0000313" key="2">
    <source>
        <dbReference type="EMBL" id="GCE08117.1"/>
    </source>
</evidence>
<dbReference type="InterPro" id="IPR045528">
    <property type="entry name" value="DO-GTPase2"/>
</dbReference>
<dbReference type="EMBL" id="BIFQ01000002">
    <property type="protein sequence ID" value="GCE08117.1"/>
    <property type="molecule type" value="Genomic_DNA"/>
</dbReference>
<comment type="caution">
    <text evidence="2">The sequence shown here is derived from an EMBL/GenBank/DDBJ whole genome shotgun (WGS) entry which is preliminary data.</text>
</comment>
<proteinExistence type="predicted"/>
<sequence length="301" mass="34651">MVPLAYIRGCKDAPPVFVQLFGLTEAGKTMFLDMLRLHLYDMAHVWDATGFYAQPITQLDVEHKNVLQAERVEGVLPGSTPKRDRDQNEVYIMSLKHMVRWGSRFLVVMDHAGEQFGRLVIDVAEIPFLQHTPVTIMLLSLPDLLRDKMRVDNLVNSYITSLEERRVNFARERRQLIIVFSKADIIPDLAPELRDYLSQDTIYAALCDPRQRLQFGEIEVNNYLQEMAHISDVTRQWVREKVMSGSAMLNMLADRGIDTRFTVMSATGHPLTPGGNTLAPSPRRVLDPFFWVLEYYKRNNL</sequence>
<accession>A0A401ZML1</accession>
<gene>
    <name evidence="2" type="ORF">KDAU_54460</name>
</gene>
<dbReference type="AlphaFoldDB" id="A0A401ZML1"/>
<reference evidence="3" key="1">
    <citation type="submission" date="2018-12" db="EMBL/GenBank/DDBJ databases">
        <title>Tengunoibacter tsumagoiensis gen. nov., sp. nov., Dictyobacter kobayashii sp. nov., D. alpinus sp. nov., and D. joshuensis sp. nov. and description of Dictyobacteraceae fam. nov. within the order Ktedonobacterales isolated from Tengu-no-mugimeshi.</title>
        <authorList>
            <person name="Wang C.M."/>
            <person name="Zheng Y."/>
            <person name="Sakai Y."/>
            <person name="Toyoda A."/>
            <person name="Minakuchi Y."/>
            <person name="Abe K."/>
            <person name="Yokota A."/>
            <person name="Yabe S."/>
        </authorList>
    </citation>
    <scope>NUCLEOTIDE SEQUENCE [LARGE SCALE GENOMIC DNA]</scope>
    <source>
        <strain evidence="3">S-27</strain>
    </source>
</reference>
<dbReference type="Proteomes" id="UP000287224">
    <property type="component" value="Unassembled WGS sequence"/>
</dbReference>
<feature type="domain" description="Double-GTPase 2" evidence="1">
    <location>
        <begin position="17"/>
        <end position="199"/>
    </location>
</feature>
<dbReference type="OrthoDB" id="143162at2"/>
<name>A0A401ZML1_9CHLR</name>
<organism evidence="2 3">
    <name type="scientific">Dictyobacter aurantiacus</name>
    <dbReference type="NCBI Taxonomy" id="1936993"/>
    <lineage>
        <taxon>Bacteria</taxon>
        <taxon>Bacillati</taxon>
        <taxon>Chloroflexota</taxon>
        <taxon>Ktedonobacteria</taxon>
        <taxon>Ktedonobacterales</taxon>
        <taxon>Dictyobacteraceae</taxon>
        <taxon>Dictyobacter</taxon>
    </lineage>
</organism>